<keyword evidence="2" id="KW-1185">Reference proteome</keyword>
<comment type="caution">
    <text evidence="1">The sequence shown here is derived from an EMBL/GenBank/DDBJ whole genome shotgun (WGS) entry which is preliminary data.</text>
</comment>
<organism evidence="1 2">
    <name type="scientific">Xanthomarina gelatinilytica</name>
    <dbReference type="NCBI Taxonomy" id="1137281"/>
    <lineage>
        <taxon>Bacteria</taxon>
        <taxon>Pseudomonadati</taxon>
        <taxon>Bacteroidota</taxon>
        <taxon>Flavobacteriia</taxon>
        <taxon>Flavobacteriales</taxon>
        <taxon>Flavobacteriaceae</taxon>
        <taxon>Xanthomarina</taxon>
    </lineage>
</organism>
<protein>
    <recommendedName>
        <fullName evidence="3">Glycosyltransferase</fullName>
    </recommendedName>
</protein>
<proteinExistence type="predicted"/>
<reference evidence="1 2" key="1">
    <citation type="submission" date="2012-12" db="EMBL/GenBank/DDBJ databases">
        <title>Genome assembly of Formosa sp. AK20.</title>
        <authorList>
            <person name="Kumar R."/>
            <person name="Khatri I."/>
            <person name="Vaidya B."/>
            <person name="Subramanian S."/>
            <person name="Pinnaka A."/>
        </authorList>
    </citation>
    <scope>NUCLEOTIDE SEQUENCE [LARGE SCALE GENOMIC DNA]</scope>
    <source>
        <strain evidence="1 2">AK20</strain>
    </source>
</reference>
<name>M7MI87_9FLAO</name>
<dbReference type="PATRIC" id="fig|1137281.3.peg.1843"/>
<evidence type="ECO:0000313" key="2">
    <source>
        <dbReference type="Proteomes" id="UP000012024"/>
    </source>
</evidence>
<dbReference type="Proteomes" id="UP000012024">
    <property type="component" value="Unassembled WGS sequence"/>
</dbReference>
<dbReference type="eggNOG" id="COG0438">
    <property type="taxonomic scope" value="Bacteria"/>
</dbReference>
<dbReference type="EMBL" id="ANLA01000014">
    <property type="protein sequence ID" value="EMQ94771.1"/>
    <property type="molecule type" value="Genomic_DNA"/>
</dbReference>
<sequence length="428" mass="49078">MWFIDLVTATLTKYIRVFVTKKLLIIGYVWPEPNSSAAGSRMLQLIELFLSYNYTITFASPCAKSDKAFNLETIGVKQVAIELNNVSFDVFVKTLDPQIVLFDRFMMEEQFGWRVAEQCPNAIKILDTEDLHGLRKGRQVALKAGESFNLNHLYNDTSKREIASIYRCDLSLIISEAEMDLLKTDFKVPESLLLYVPFLLNLLSTSKIEKLPNFQERQHFITIGNFLHEPNFNAVLYLKETIWPLIRKQLPKAELHVFGAYSSQKVTNLHNETQGFLIKGFAEDVSKVMEKAKVCLAPIRFGAGLKGKLVDAMMSGTPCVVTSVGAEGMFGSLKPNGFVVDNPKDFSYKSVKLYLDEKLWFEKQQNGFEVLNKRFQKASFQNNILERIEGISMQLETHRLENFTGQMLQHQYLQSTKYLSKWIEEKNK</sequence>
<dbReference type="AlphaFoldDB" id="M7MI87"/>
<dbReference type="Gene3D" id="3.40.50.2000">
    <property type="entry name" value="Glycogen Phosphorylase B"/>
    <property type="match status" value="1"/>
</dbReference>
<gene>
    <name evidence="1" type="ORF">D778_00411</name>
</gene>
<dbReference type="Pfam" id="PF13692">
    <property type="entry name" value="Glyco_trans_1_4"/>
    <property type="match status" value="1"/>
</dbReference>
<evidence type="ECO:0000313" key="1">
    <source>
        <dbReference type="EMBL" id="EMQ94771.1"/>
    </source>
</evidence>
<dbReference type="SUPFAM" id="SSF53756">
    <property type="entry name" value="UDP-Glycosyltransferase/glycogen phosphorylase"/>
    <property type="match status" value="1"/>
</dbReference>
<evidence type="ECO:0008006" key="3">
    <source>
        <dbReference type="Google" id="ProtNLM"/>
    </source>
</evidence>
<dbReference type="CDD" id="cd03801">
    <property type="entry name" value="GT4_PimA-like"/>
    <property type="match status" value="1"/>
</dbReference>
<accession>M7MI87</accession>